<name>A0A0F9SHD6_9ZZZZ</name>
<dbReference type="EMBL" id="LAZR01001969">
    <property type="protein sequence ID" value="KKN36371.1"/>
    <property type="molecule type" value="Genomic_DNA"/>
</dbReference>
<protein>
    <submittedName>
        <fullName evidence="1">Uncharacterized protein</fullName>
    </submittedName>
</protein>
<sequence length="63" mass="7333">MTSCKEIIHTVDFPKPKRTVFRVEIDIDNFINGDENRRHTIVKDLKKAGFVFTDELADIIREG</sequence>
<accession>A0A0F9SHD6</accession>
<gene>
    <name evidence="1" type="ORF">LCGC14_0774090</name>
</gene>
<comment type="caution">
    <text evidence="1">The sequence shown here is derived from an EMBL/GenBank/DDBJ whole genome shotgun (WGS) entry which is preliminary data.</text>
</comment>
<dbReference type="AlphaFoldDB" id="A0A0F9SHD6"/>
<proteinExistence type="predicted"/>
<organism evidence="1">
    <name type="scientific">marine sediment metagenome</name>
    <dbReference type="NCBI Taxonomy" id="412755"/>
    <lineage>
        <taxon>unclassified sequences</taxon>
        <taxon>metagenomes</taxon>
        <taxon>ecological metagenomes</taxon>
    </lineage>
</organism>
<evidence type="ECO:0000313" key="1">
    <source>
        <dbReference type="EMBL" id="KKN36371.1"/>
    </source>
</evidence>
<reference evidence="1" key="1">
    <citation type="journal article" date="2015" name="Nature">
        <title>Complex archaea that bridge the gap between prokaryotes and eukaryotes.</title>
        <authorList>
            <person name="Spang A."/>
            <person name="Saw J.H."/>
            <person name="Jorgensen S.L."/>
            <person name="Zaremba-Niedzwiedzka K."/>
            <person name="Martijn J."/>
            <person name="Lind A.E."/>
            <person name="van Eijk R."/>
            <person name="Schleper C."/>
            <person name="Guy L."/>
            <person name="Ettema T.J."/>
        </authorList>
    </citation>
    <scope>NUCLEOTIDE SEQUENCE</scope>
</reference>